<protein>
    <submittedName>
        <fullName evidence="1">Uncharacterized protein</fullName>
    </submittedName>
</protein>
<gene>
    <name evidence="1" type="ORF">SAMN04489810_1637</name>
</gene>
<dbReference type="Proteomes" id="UP000199009">
    <property type="component" value="Chromosome I"/>
</dbReference>
<reference evidence="1 2" key="1">
    <citation type="submission" date="2016-10" db="EMBL/GenBank/DDBJ databases">
        <authorList>
            <person name="de Groot N.N."/>
        </authorList>
    </citation>
    <scope>NUCLEOTIDE SEQUENCE [LARGE SCALE GENOMIC DNA]</scope>
    <source>
        <strain evidence="1 2">DSM 23142</strain>
    </source>
</reference>
<keyword evidence="2" id="KW-1185">Reference proteome</keyword>
<dbReference type="AlphaFoldDB" id="A0A1G7Y6E9"/>
<sequence length="32" mass="3644">MSEAWAKLDNFVNQVRQELQLPALVGTRKSTL</sequence>
<evidence type="ECO:0000313" key="1">
    <source>
        <dbReference type="EMBL" id="SDG91560.1"/>
    </source>
</evidence>
<proteinExistence type="predicted"/>
<dbReference type="EMBL" id="LT629692">
    <property type="protein sequence ID" value="SDG91560.1"/>
    <property type="molecule type" value="Genomic_DNA"/>
</dbReference>
<name>A0A1G7Y6E9_9MICO</name>
<accession>A0A1G7Y6E9</accession>
<organism evidence="1 2">
    <name type="scientific">Microbacterium pygmaeum</name>
    <dbReference type="NCBI Taxonomy" id="370764"/>
    <lineage>
        <taxon>Bacteria</taxon>
        <taxon>Bacillati</taxon>
        <taxon>Actinomycetota</taxon>
        <taxon>Actinomycetes</taxon>
        <taxon>Micrococcales</taxon>
        <taxon>Microbacteriaceae</taxon>
        <taxon>Microbacterium</taxon>
    </lineage>
</organism>
<evidence type="ECO:0000313" key="2">
    <source>
        <dbReference type="Proteomes" id="UP000199009"/>
    </source>
</evidence>